<evidence type="ECO:0000313" key="1">
    <source>
        <dbReference type="EMBL" id="KAJ2790637.1"/>
    </source>
</evidence>
<name>A0ACC1KJS6_9FUNG</name>
<gene>
    <name evidence="1" type="ORF">H4R21_006470</name>
</gene>
<organism evidence="1 2">
    <name type="scientific">Coemansia helicoidea</name>
    <dbReference type="NCBI Taxonomy" id="1286919"/>
    <lineage>
        <taxon>Eukaryota</taxon>
        <taxon>Fungi</taxon>
        <taxon>Fungi incertae sedis</taxon>
        <taxon>Zoopagomycota</taxon>
        <taxon>Kickxellomycotina</taxon>
        <taxon>Kickxellomycetes</taxon>
        <taxon>Kickxellales</taxon>
        <taxon>Kickxellaceae</taxon>
        <taxon>Coemansia</taxon>
    </lineage>
</organism>
<keyword evidence="2" id="KW-1185">Reference proteome</keyword>
<reference evidence="1" key="1">
    <citation type="submission" date="2022-07" db="EMBL/GenBank/DDBJ databases">
        <title>Phylogenomic reconstructions and comparative analyses of Kickxellomycotina fungi.</title>
        <authorList>
            <person name="Reynolds N.K."/>
            <person name="Stajich J.E."/>
            <person name="Barry K."/>
            <person name="Grigoriev I.V."/>
            <person name="Crous P."/>
            <person name="Smith M.E."/>
        </authorList>
    </citation>
    <scope>NUCLEOTIDE SEQUENCE</scope>
    <source>
        <strain evidence="1">BCRC 34780</strain>
    </source>
</reference>
<comment type="caution">
    <text evidence="1">The sequence shown here is derived from an EMBL/GenBank/DDBJ whole genome shotgun (WGS) entry which is preliminary data.</text>
</comment>
<evidence type="ECO:0000313" key="2">
    <source>
        <dbReference type="Proteomes" id="UP001140087"/>
    </source>
</evidence>
<protein>
    <submittedName>
        <fullName evidence="1">Uncharacterized protein</fullName>
    </submittedName>
</protein>
<dbReference type="Proteomes" id="UP001140087">
    <property type="component" value="Unassembled WGS sequence"/>
</dbReference>
<sequence>MAVAVSGPADKLRKAVKSSALVPANWNFAQNGSSAISMICEVVTALDRKRMGEAAQNADLRQHLYHHGAQRPHSRLSSSRLPEHRGSDSYTHSTQRGGRHSHTRSRSLELGQARSPRPDQACSRLCRGAHGGPCRSQYEQGGHAQEYYQSFGPPQAYPGPASVESPHERARGDSPHRSRGFTHPDGHASGVDNKHPAFSRDTLGRVPRHGSRIVAGGTPLATRCPQCRQNIMTVIKRHTGAKNVAATVVVAAAGVAINAPATLLPLALTVLDLGSLKRKVHHCPYCDYKLGRHITLNIPPK</sequence>
<dbReference type="EMBL" id="JANBUN010003471">
    <property type="protein sequence ID" value="KAJ2790637.1"/>
    <property type="molecule type" value="Genomic_DNA"/>
</dbReference>
<accession>A0ACC1KJS6</accession>
<proteinExistence type="predicted"/>